<evidence type="ECO:0000256" key="2">
    <source>
        <dbReference type="SAM" id="Phobius"/>
    </source>
</evidence>
<dbReference type="NCBIfam" id="NF038353">
    <property type="entry name" value="FxLYD_dom"/>
    <property type="match status" value="1"/>
</dbReference>
<dbReference type="AlphaFoldDB" id="A0A501PNC4"/>
<dbReference type="InterPro" id="IPR047676">
    <property type="entry name" value="FxLYD_dom"/>
</dbReference>
<comment type="caution">
    <text evidence="4">The sequence shown here is derived from an EMBL/GenBank/DDBJ whole genome shotgun (WGS) entry which is preliminary data.</text>
</comment>
<dbReference type="Proteomes" id="UP000319148">
    <property type="component" value="Unassembled WGS sequence"/>
</dbReference>
<sequence length="275" mass="30600">MILTCPECQAKYVVDPKALLPAGRRVRCAKCRHTWHEDPPAADIPVVEEAEEKVSIAEETPQPEPEPEAETVSQPQVQVEEEASGADFDLSIRQRKKRPRPIPKGSNLPALQNHNHSSSKWGWISLCIFVTAVISSLLIFHGPVSEFWPPSAKLYEAIGLDNSHGPDRTAEKKQEEPKIPISERLEIQNLIPSKEVRNGTPYLVVRGEVHNISETKQEVPTLQVALQDARGVTIRNWTFMTSPGILSADEVVEFETSLPNPPADARDLRVSFTEG</sequence>
<dbReference type="RefSeq" id="WP_139939199.1">
    <property type="nucleotide sequence ID" value="NZ_JBHSYP010000003.1"/>
</dbReference>
<keyword evidence="2" id="KW-0472">Membrane</keyword>
<dbReference type="EMBL" id="VFIY01000005">
    <property type="protein sequence ID" value="TPD61658.1"/>
    <property type="molecule type" value="Genomic_DNA"/>
</dbReference>
<feature type="region of interest" description="Disordered" evidence="1">
    <location>
        <begin position="50"/>
        <end position="115"/>
    </location>
</feature>
<proteinExistence type="predicted"/>
<reference evidence="5" key="1">
    <citation type="submission" date="2019-06" db="EMBL/GenBank/DDBJ databases">
        <title>The complete genome of Emcibacter congregatus ZYLT.</title>
        <authorList>
            <person name="Zhao Z."/>
        </authorList>
    </citation>
    <scope>NUCLEOTIDE SEQUENCE [LARGE SCALE GENOMIC DNA]</scope>
    <source>
        <strain evidence="5">MCCC 1A06723</strain>
    </source>
</reference>
<evidence type="ECO:0000259" key="3">
    <source>
        <dbReference type="Pfam" id="PF13717"/>
    </source>
</evidence>
<feature type="domain" description="Zinc finger/thioredoxin putative" evidence="3">
    <location>
        <begin position="1"/>
        <end position="35"/>
    </location>
</feature>
<evidence type="ECO:0000256" key="1">
    <source>
        <dbReference type="SAM" id="MobiDB-lite"/>
    </source>
</evidence>
<organism evidence="4 5">
    <name type="scientific">Emcibacter nanhaiensis</name>
    <dbReference type="NCBI Taxonomy" id="1505037"/>
    <lineage>
        <taxon>Bacteria</taxon>
        <taxon>Pseudomonadati</taxon>
        <taxon>Pseudomonadota</taxon>
        <taxon>Alphaproteobacteria</taxon>
        <taxon>Emcibacterales</taxon>
        <taxon>Emcibacteraceae</taxon>
        <taxon>Emcibacter</taxon>
    </lineage>
</organism>
<dbReference type="Pfam" id="PF13717">
    <property type="entry name" value="Zn_ribbon_4"/>
    <property type="match status" value="1"/>
</dbReference>
<protein>
    <recommendedName>
        <fullName evidence="3">Zinc finger/thioredoxin putative domain-containing protein</fullName>
    </recommendedName>
</protein>
<name>A0A501PNC4_9PROT</name>
<evidence type="ECO:0000313" key="4">
    <source>
        <dbReference type="EMBL" id="TPD61658.1"/>
    </source>
</evidence>
<keyword evidence="5" id="KW-1185">Reference proteome</keyword>
<accession>A0A501PNC4</accession>
<dbReference type="NCBIfam" id="TIGR02098">
    <property type="entry name" value="MJ0042_CXXC"/>
    <property type="match status" value="1"/>
</dbReference>
<evidence type="ECO:0000313" key="5">
    <source>
        <dbReference type="Proteomes" id="UP000319148"/>
    </source>
</evidence>
<gene>
    <name evidence="4" type="ORF">FIV46_05460</name>
</gene>
<dbReference type="OrthoDB" id="7159357at2"/>
<dbReference type="InterPro" id="IPR011723">
    <property type="entry name" value="Znf/thioredoxin_put"/>
</dbReference>
<keyword evidence="2" id="KW-0812">Transmembrane</keyword>
<feature type="transmembrane region" description="Helical" evidence="2">
    <location>
        <begin position="121"/>
        <end position="140"/>
    </location>
</feature>
<keyword evidence="2" id="KW-1133">Transmembrane helix</keyword>